<proteinExistence type="predicted"/>
<dbReference type="InterPro" id="IPR044822">
    <property type="entry name" value="Myb_DNA-bind_4"/>
</dbReference>
<evidence type="ECO:0000256" key="1">
    <source>
        <dbReference type="ARBA" id="ARBA00004123"/>
    </source>
</evidence>
<feature type="compositionally biased region" description="Basic and acidic residues" evidence="7">
    <location>
        <begin position="191"/>
        <end position="202"/>
    </location>
</feature>
<protein>
    <submittedName>
        <fullName evidence="9">Trihelix transcription factor GT-3a</fullName>
    </submittedName>
</protein>
<dbReference type="EMBL" id="JACGWJ010000007">
    <property type="protein sequence ID" value="KAL0407923.1"/>
    <property type="molecule type" value="Genomic_DNA"/>
</dbReference>
<feature type="compositionally biased region" description="Polar residues" evidence="7">
    <location>
        <begin position="7"/>
        <end position="19"/>
    </location>
</feature>
<evidence type="ECO:0000256" key="2">
    <source>
        <dbReference type="ARBA" id="ARBA00023015"/>
    </source>
</evidence>
<gene>
    <name evidence="9" type="ORF">Sradi_1726700</name>
</gene>
<accession>A0AAW2TSG8</accession>
<evidence type="ECO:0000256" key="3">
    <source>
        <dbReference type="ARBA" id="ARBA00023125"/>
    </source>
</evidence>
<dbReference type="GO" id="GO:0003677">
    <property type="term" value="F:DNA binding"/>
    <property type="evidence" value="ECO:0007669"/>
    <property type="project" value="UniProtKB-KW"/>
</dbReference>
<comment type="subcellular location">
    <subcellularLocation>
        <location evidence="1">Nucleus</location>
    </subcellularLocation>
</comment>
<dbReference type="Pfam" id="PF13837">
    <property type="entry name" value="Myb_DNA-bind_4"/>
    <property type="match status" value="1"/>
</dbReference>
<evidence type="ECO:0000256" key="4">
    <source>
        <dbReference type="ARBA" id="ARBA00023163"/>
    </source>
</evidence>
<feature type="region of interest" description="Disordered" evidence="7">
    <location>
        <begin position="1"/>
        <end position="22"/>
    </location>
</feature>
<evidence type="ECO:0000313" key="9">
    <source>
        <dbReference type="EMBL" id="KAL0407923.1"/>
    </source>
</evidence>
<dbReference type="PANTHER" id="PTHR21654:SF84">
    <property type="entry name" value="SI:DKEY-66I24.7"/>
    <property type="match status" value="1"/>
</dbReference>
<keyword evidence="6" id="KW-0175">Coiled coil</keyword>
<keyword evidence="5" id="KW-0539">Nucleus</keyword>
<feature type="region of interest" description="Disordered" evidence="7">
    <location>
        <begin position="172"/>
        <end position="210"/>
    </location>
</feature>
<reference evidence="9" key="1">
    <citation type="submission" date="2020-06" db="EMBL/GenBank/DDBJ databases">
        <authorList>
            <person name="Li T."/>
            <person name="Hu X."/>
            <person name="Zhang T."/>
            <person name="Song X."/>
            <person name="Zhang H."/>
            <person name="Dai N."/>
            <person name="Sheng W."/>
            <person name="Hou X."/>
            <person name="Wei L."/>
        </authorList>
    </citation>
    <scope>NUCLEOTIDE SEQUENCE</scope>
    <source>
        <strain evidence="9">G02</strain>
        <tissue evidence="9">Leaf</tissue>
    </source>
</reference>
<sequence length="349" mass="40641">MMYNDAGNGSSSSTGTPRNPTIPYPLLGHQVHHPIMIPLPPPPFSGVGGGGGGGGGVVMMMIFRGEMRAARRTKNLWEMVACRMREKGYRRTSDQCKCKWKNLVNRYKILKSRTLSDLLFLVTLVQMSHILSEYVNCMQKWNGQEASDVNNSRRCPFFNELHAVFSARANKTQHAQLDAKTGTTKGRKRLEKVSEDRSHQEFSEELEDEEEIGVDQAGKGRVIQKRKAGQEKRQKLGENENYLVPPLPNVNKNDSVLNCLQEMMRNFIMQQQRIDMQWRESMEKRAVERELFEQEWRQKMEKLERERLMMEQAWREREEQRRLKEESRAQKRDALLTMLLNKLVRNESP</sequence>
<evidence type="ECO:0000256" key="7">
    <source>
        <dbReference type="SAM" id="MobiDB-lite"/>
    </source>
</evidence>
<dbReference type="AlphaFoldDB" id="A0AAW2TSG8"/>
<keyword evidence="4" id="KW-0804">Transcription</keyword>
<keyword evidence="3" id="KW-0238">DNA-binding</keyword>
<dbReference type="PANTHER" id="PTHR21654">
    <property type="entry name" value="FI21293P1"/>
    <property type="match status" value="1"/>
</dbReference>
<keyword evidence="2" id="KW-0805">Transcription regulation</keyword>
<reference evidence="9" key="2">
    <citation type="journal article" date="2024" name="Plant">
        <title>Genomic evolution and insights into agronomic trait innovations of Sesamum species.</title>
        <authorList>
            <person name="Miao H."/>
            <person name="Wang L."/>
            <person name="Qu L."/>
            <person name="Liu H."/>
            <person name="Sun Y."/>
            <person name="Le M."/>
            <person name="Wang Q."/>
            <person name="Wei S."/>
            <person name="Zheng Y."/>
            <person name="Lin W."/>
            <person name="Duan Y."/>
            <person name="Cao H."/>
            <person name="Xiong S."/>
            <person name="Wang X."/>
            <person name="Wei L."/>
            <person name="Li C."/>
            <person name="Ma Q."/>
            <person name="Ju M."/>
            <person name="Zhao R."/>
            <person name="Li G."/>
            <person name="Mu C."/>
            <person name="Tian Q."/>
            <person name="Mei H."/>
            <person name="Zhang T."/>
            <person name="Gao T."/>
            <person name="Zhang H."/>
        </authorList>
    </citation>
    <scope>NUCLEOTIDE SEQUENCE</scope>
    <source>
        <strain evidence="9">G02</strain>
    </source>
</reference>
<evidence type="ECO:0000259" key="8">
    <source>
        <dbReference type="Pfam" id="PF13837"/>
    </source>
</evidence>
<dbReference type="GO" id="GO:0006355">
    <property type="term" value="P:regulation of DNA-templated transcription"/>
    <property type="evidence" value="ECO:0007669"/>
    <property type="project" value="UniProtKB-ARBA"/>
</dbReference>
<evidence type="ECO:0000256" key="6">
    <source>
        <dbReference type="SAM" id="Coils"/>
    </source>
</evidence>
<comment type="caution">
    <text evidence="9">The sequence shown here is derived from an EMBL/GenBank/DDBJ whole genome shotgun (WGS) entry which is preliminary data.</text>
</comment>
<feature type="domain" description="Myb/SANT-like DNA-binding" evidence="8">
    <location>
        <begin position="63"/>
        <end position="114"/>
    </location>
</feature>
<name>A0AAW2TSG8_SESRA</name>
<dbReference type="GO" id="GO:0005634">
    <property type="term" value="C:nucleus"/>
    <property type="evidence" value="ECO:0007669"/>
    <property type="project" value="UniProtKB-SubCell"/>
</dbReference>
<organism evidence="9">
    <name type="scientific">Sesamum radiatum</name>
    <name type="common">Black benniseed</name>
    <dbReference type="NCBI Taxonomy" id="300843"/>
    <lineage>
        <taxon>Eukaryota</taxon>
        <taxon>Viridiplantae</taxon>
        <taxon>Streptophyta</taxon>
        <taxon>Embryophyta</taxon>
        <taxon>Tracheophyta</taxon>
        <taxon>Spermatophyta</taxon>
        <taxon>Magnoliopsida</taxon>
        <taxon>eudicotyledons</taxon>
        <taxon>Gunneridae</taxon>
        <taxon>Pentapetalae</taxon>
        <taxon>asterids</taxon>
        <taxon>lamiids</taxon>
        <taxon>Lamiales</taxon>
        <taxon>Pedaliaceae</taxon>
        <taxon>Sesamum</taxon>
    </lineage>
</organism>
<dbReference type="Gene3D" id="1.10.10.60">
    <property type="entry name" value="Homeodomain-like"/>
    <property type="match status" value="1"/>
</dbReference>
<evidence type="ECO:0000256" key="5">
    <source>
        <dbReference type="ARBA" id="ARBA00023242"/>
    </source>
</evidence>
<feature type="coiled-coil region" evidence="6">
    <location>
        <begin position="293"/>
        <end position="320"/>
    </location>
</feature>